<sequence>MTVTFCSNPWYRGLAPRPARPPRAETVSTMVRRDAGMVRRGPARGPRPAI</sequence>
<accession>A0ABU9ZNV7</accession>
<dbReference type="EMBL" id="JAQYXP010000001">
    <property type="protein sequence ID" value="MEN3233147.1"/>
    <property type="molecule type" value="Genomic_DNA"/>
</dbReference>
<reference evidence="1 2" key="1">
    <citation type="journal article" date="2023" name="PLoS ONE">
        <title>Complete genome assembly of Hawai'i environmental nontuberculous mycobacteria reveals unexpected co-isolation with methylobacteria.</title>
        <authorList>
            <person name="Hendrix J."/>
            <person name="Epperson L.E."/>
            <person name="Tong E.I."/>
            <person name="Chan Y.L."/>
            <person name="Hasan N.A."/>
            <person name="Dawrs S.N."/>
            <person name="Norton G.J."/>
            <person name="Virdi R."/>
            <person name="Crooks J.L."/>
            <person name="Chan E.D."/>
            <person name="Honda J.R."/>
            <person name="Strong M."/>
        </authorList>
    </citation>
    <scope>NUCLEOTIDE SEQUENCE [LARGE SCALE GENOMIC DNA]</scope>
    <source>
        <strain evidence="1 2">NJH_HI04-1</strain>
    </source>
</reference>
<gene>
    <name evidence="1" type="ORF">PUR29_05975</name>
</gene>
<evidence type="ECO:0000313" key="1">
    <source>
        <dbReference type="EMBL" id="MEN3233147.1"/>
    </source>
</evidence>
<organism evidence="1 2">
    <name type="scientific">Methylobacterium ajmalii</name>
    <dbReference type="NCBI Taxonomy" id="2738439"/>
    <lineage>
        <taxon>Bacteria</taxon>
        <taxon>Pseudomonadati</taxon>
        <taxon>Pseudomonadota</taxon>
        <taxon>Alphaproteobacteria</taxon>
        <taxon>Hyphomicrobiales</taxon>
        <taxon>Methylobacteriaceae</taxon>
        <taxon>Methylobacterium</taxon>
    </lineage>
</organism>
<evidence type="ECO:0000313" key="2">
    <source>
        <dbReference type="Proteomes" id="UP001407347"/>
    </source>
</evidence>
<keyword evidence="2" id="KW-1185">Reference proteome</keyword>
<proteinExistence type="predicted"/>
<protein>
    <submittedName>
        <fullName evidence="1">Uncharacterized protein</fullName>
    </submittedName>
</protein>
<dbReference type="RefSeq" id="WP_167543902.1">
    <property type="nucleotide sequence ID" value="NZ_JAQYXP010000001.1"/>
</dbReference>
<name>A0ABU9ZNV7_9HYPH</name>
<dbReference type="Proteomes" id="UP001407347">
    <property type="component" value="Unassembled WGS sequence"/>
</dbReference>
<comment type="caution">
    <text evidence="1">The sequence shown here is derived from an EMBL/GenBank/DDBJ whole genome shotgun (WGS) entry which is preliminary data.</text>
</comment>